<feature type="non-terminal residue" evidence="4">
    <location>
        <position position="156"/>
    </location>
</feature>
<dbReference type="OrthoDB" id="10056939at2759"/>
<keyword evidence="1" id="KW-0539">Nucleus</keyword>
<proteinExistence type="predicted"/>
<gene>
    <name evidence="4" type="ORF">CUNI_LOCUS11858</name>
</gene>
<sequence length="156" mass="16811">MPLASTMSSSLHYDSELPGYAQMEAAAGMYGDPHRGLAGHPLPHAGLNHASPALHQPYPNPYSTSSTTMPGVMMGSQDSQMKRDKDSIYSHPLFPLLALIFEKCELATCTPREPGVTGGDVCSSDSFNEDIAVFSKQVLARSEKPLFSSNHELDSL</sequence>
<evidence type="ECO:0000313" key="5">
    <source>
        <dbReference type="Proteomes" id="UP000678393"/>
    </source>
</evidence>
<comment type="caution">
    <text evidence="4">The sequence shown here is derived from an EMBL/GenBank/DDBJ whole genome shotgun (WGS) entry which is preliminary data.</text>
</comment>
<accession>A0A8S3ZET4</accession>
<dbReference type="Pfam" id="PF16493">
    <property type="entry name" value="Meis_PKNOX_N"/>
    <property type="match status" value="1"/>
</dbReference>
<dbReference type="AlphaFoldDB" id="A0A8S3ZET4"/>
<reference evidence="4" key="1">
    <citation type="submission" date="2021-04" db="EMBL/GenBank/DDBJ databases">
        <authorList>
            <consortium name="Molecular Ecology Group"/>
        </authorList>
    </citation>
    <scope>NUCLEOTIDE SEQUENCE</scope>
</reference>
<feature type="region of interest" description="Disordered" evidence="2">
    <location>
        <begin position="32"/>
        <end position="70"/>
    </location>
</feature>
<feature type="domain" description="MEIS N-terminal" evidence="3">
    <location>
        <begin position="81"/>
        <end position="156"/>
    </location>
</feature>
<protein>
    <recommendedName>
        <fullName evidence="3">MEIS N-terminal domain-containing protein</fullName>
    </recommendedName>
</protein>
<keyword evidence="5" id="KW-1185">Reference proteome</keyword>
<dbReference type="Proteomes" id="UP000678393">
    <property type="component" value="Unassembled WGS sequence"/>
</dbReference>
<evidence type="ECO:0000256" key="1">
    <source>
        <dbReference type="ARBA" id="ARBA00023242"/>
    </source>
</evidence>
<evidence type="ECO:0000259" key="3">
    <source>
        <dbReference type="Pfam" id="PF16493"/>
    </source>
</evidence>
<evidence type="ECO:0000313" key="4">
    <source>
        <dbReference type="EMBL" id="CAG5126300.1"/>
    </source>
</evidence>
<name>A0A8S3ZET4_9EUPU</name>
<organism evidence="4 5">
    <name type="scientific">Candidula unifasciata</name>
    <dbReference type="NCBI Taxonomy" id="100452"/>
    <lineage>
        <taxon>Eukaryota</taxon>
        <taxon>Metazoa</taxon>
        <taxon>Spiralia</taxon>
        <taxon>Lophotrochozoa</taxon>
        <taxon>Mollusca</taxon>
        <taxon>Gastropoda</taxon>
        <taxon>Heterobranchia</taxon>
        <taxon>Euthyneura</taxon>
        <taxon>Panpulmonata</taxon>
        <taxon>Eupulmonata</taxon>
        <taxon>Stylommatophora</taxon>
        <taxon>Helicina</taxon>
        <taxon>Helicoidea</taxon>
        <taxon>Geomitridae</taxon>
        <taxon>Candidula</taxon>
    </lineage>
</organism>
<dbReference type="InterPro" id="IPR032453">
    <property type="entry name" value="PKNOX/Meis_N"/>
</dbReference>
<evidence type="ECO:0000256" key="2">
    <source>
        <dbReference type="SAM" id="MobiDB-lite"/>
    </source>
</evidence>
<dbReference type="EMBL" id="CAJHNH020002324">
    <property type="protein sequence ID" value="CAG5126300.1"/>
    <property type="molecule type" value="Genomic_DNA"/>
</dbReference>